<feature type="signal peptide" evidence="1">
    <location>
        <begin position="1"/>
        <end position="20"/>
    </location>
</feature>
<sequence length="154" mass="16938">MRTLILAFTMAAWSCTPVVAQKLPQPSREVFKCEVNGKVTYSDAPCLGARKVDVEPTRGLTSTGKEAPGADVQRERINEGFAEAIRPVTGKDAKQLQVDGKRLSLAAPAQVECRHLDAAIPAAEQKERVSDARSRPAIQRELLALRQRFIQLRC</sequence>
<evidence type="ECO:0008006" key="4">
    <source>
        <dbReference type="Google" id="ProtNLM"/>
    </source>
</evidence>
<proteinExistence type="predicted"/>
<comment type="caution">
    <text evidence="2">The sequence shown here is derived from an EMBL/GenBank/DDBJ whole genome shotgun (WGS) entry which is preliminary data.</text>
</comment>
<dbReference type="Proteomes" id="UP000574369">
    <property type="component" value="Unassembled WGS sequence"/>
</dbReference>
<keyword evidence="1" id="KW-0732">Signal</keyword>
<feature type="chain" id="PRO_5045399757" description="DUF4124 domain-containing protein" evidence="1">
    <location>
        <begin position="21"/>
        <end position="154"/>
    </location>
</feature>
<keyword evidence="3" id="KW-1185">Reference proteome</keyword>
<organism evidence="2 3">
    <name type="scientific">Roseateles terrae</name>
    <dbReference type="NCBI Taxonomy" id="431060"/>
    <lineage>
        <taxon>Bacteria</taxon>
        <taxon>Pseudomonadati</taxon>
        <taxon>Pseudomonadota</taxon>
        <taxon>Betaproteobacteria</taxon>
        <taxon>Burkholderiales</taxon>
        <taxon>Sphaerotilaceae</taxon>
        <taxon>Roseateles</taxon>
    </lineage>
</organism>
<evidence type="ECO:0000256" key="1">
    <source>
        <dbReference type="SAM" id="SignalP"/>
    </source>
</evidence>
<gene>
    <name evidence="2" type="ORF">FHS28_004292</name>
</gene>
<evidence type="ECO:0000313" key="2">
    <source>
        <dbReference type="EMBL" id="MBB3196867.1"/>
    </source>
</evidence>
<dbReference type="RefSeq" id="WP_088453867.1">
    <property type="nucleotide sequence ID" value="NZ_JACHXO010000009.1"/>
</dbReference>
<dbReference type="EMBL" id="JACHXO010000009">
    <property type="protein sequence ID" value="MBB3196867.1"/>
    <property type="molecule type" value="Genomic_DNA"/>
</dbReference>
<accession>A0ABR6GXN8</accession>
<protein>
    <recommendedName>
        <fullName evidence="4">DUF4124 domain-containing protein</fullName>
    </recommendedName>
</protein>
<evidence type="ECO:0000313" key="3">
    <source>
        <dbReference type="Proteomes" id="UP000574369"/>
    </source>
</evidence>
<name>A0ABR6GXN8_9BURK</name>
<reference evidence="2 3" key="1">
    <citation type="submission" date="2020-08" db="EMBL/GenBank/DDBJ databases">
        <title>Genomic Encyclopedia of Type Strains, Phase III (KMG-III): the genomes of soil and plant-associated and newly described type strains.</title>
        <authorList>
            <person name="Whitman W."/>
        </authorList>
    </citation>
    <scope>NUCLEOTIDE SEQUENCE [LARGE SCALE GENOMIC DNA]</scope>
    <source>
        <strain evidence="2 3">CECT 7247</strain>
    </source>
</reference>